<dbReference type="OrthoDB" id="9799165at2"/>
<keyword evidence="2" id="KW-1185">Reference proteome</keyword>
<sequence length="104" mass="12279">MNKPDSAFELFDAYNKQDPRSLALDGVSEPQEYFFAVKLYKWILKLNPGASEELLLASRSQHIGRWEISFEAYPAFQRIRVKPTRQWSICLQVLRKKKVQRPHK</sequence>
<dbReference type="InterPro" id="IPR025255">
    <property type="entry name" value="DUF4202"/>
</dbReference>
<reference evidence="1 2" key="1">
    <citation type="submission" date="2017-08" db="EMBL/GenBank/DDBJ databases">
        <title>Complete genome sequence of Mucilaginibacter sp. strain BJC16-A31.</title>
        <authorList>
            <consortium name="Henan University of Science and Technology"/>
            <person name="You X."/>
        </authorList>
    </citation>
    <scope>NUCLEOTIDE SEQUENCE [LARGE SCALE GENOMIC DNA]</scope>
    <source>
        <strain evidence="1 2">BJC16-A31</strain>
    </source>
</reference>
<dbReference type="Pfam" id="PF13875">
    <property type="entry name" value="DUF4202"/>
    <property type="match status" value="1"/>
</dbReference>
<dbReference type="RefSeq" id="WP_094570555.1">
    <property type="nucleotide sequence ID" value="NZ_CP022743.1"/>
</dbReference>
<dbReference type="KEGG" id="muc:MuYL_2281"/>
<dbReference type="PANTHER" id="PTHR41729:SF1">
    <property type="entry name" value="GLUTAMYL-TRNA SYNTHETASE"/>
    <property type="match status" value="1"/>
</dbReference>
<name>A0A223NWK8_9SPHI</name>
<dbReference type="AlphaFoldDB" id="A0A223NWK8"/>
<dbReference type="PANTHER" id="PTHR41729">
    <property type="entry name" value="GLUTAMYL-TRNA SYNTHETASE"/>
    <property type="match status" value="1"/>
</dbReference>
<evidence type="ECO:0000313" key="1">
    <source>
        <dbReference type="EMBL" id="ASU34170.1"/>
    </source>
</evidence>
<proteinExistence type="predicted"/>
<organism evidence="1 2">
    <name type="scientific">Mucilaginibacter xinganensis</name>
    <dbReference type="NCBI Taxonomy" id="1234841"/>
    <lineage>
        <taxon>Bacteria</taxon>
        <taxon>Pseudomonadati</taxon>
        <taxon>Bacteroidota</taxon>
        <taxon>Sphingobacteriia</taxon>
        <taxon>Sphingobacteriales</taxon>
        <taxon>Sphingobacteriaceae</taxon>
        <taxon>Mucilaginibacter</taxon>
    </lineage>
</organism>
<gene>
    <name evidence="1" type="ORF">MuYL_2281</name>
</gene>
<protein>
    <submittedName>
        <fullName evidence="1">Uncharacterized protein</fullName>
    </submittedName>
</protein>
<evidence type="ECO:0000313" key="2">
    <source>
        <dbReference type="Proteomes" id="UP000215002"/>
    </source>
</evidence>
<dbReference type="EMBL" id="CP022743">
    <property type="protein sequence ID" value="ASU34170.1"/>
    <property type="molecule type" value="Genomic_DNA"/>
</dbReference>
<accession>A0A223NWK8</accession>
<dbReference type="Proteomes" id="UP000215002">
    <property type="component" value="Chromosome"/>
</dbReference>